<feature type="binding site" evidence="6">
    <location>
        <begin position="120"/>
        <end position="122"/>
    </location>
    <ligand>
        <name>(6S)-5,6,7,8-tetrahydrofolate</name>
        <dbReference type="ChEBI" id="CHEBI:57453"/>
    </ligand>
</feature>
<dbReference type="HAMAP" id="MF_00051">
    <property type="entry name" value="SHMT"/>
    <property type="match status" value="1"/>
</dbReference>
<comment type="subunit">
    <text evidence="6">Homodimer.</text>
</comment>
<comment type="caution">
    <text evidence="6">Lacks conserved residue(s) required for the propagation of feature annotation.</text>
</comment>
<dbReference type="PIRSF" id="PIRSF000412">
    <property type="entry name" value="SHMT"/>
    <property type="match status" value="1"/>
</dbReference>
<organism evidence="9 10">
    <name type="scientific">Candidatus Komeilibacteria bacterium RIFCSPLOWO2_01_FULL_45_10</name>
    <dbReference type="NCBI Taxonomy" id="1798550"/>
    <lineage>
        <taxon>Bacteria</taxon>
        <taxon>Candidatus Komeiliibacteriota</taxon>
    </lineage>
</organism>
<evidence type="ECO:0000256" key="7">
    <source>
        <dbReference type="PIRSR" id="PIRSR000412-50"/>
    </source>
</evidence>
<comment type="catalytic activity">
    <reaction evidence="6">
        <text>(6R)-5,10-methylene-5,6,7,8-tetrahydrofolate + glycine + H2O = (6S)-5,6,7,8-tetrahydrofolate + L-serine</text>
        <dbReference type="Rhea" id="RHEA:15481"/>
        <dbReference type="ChEBI" id="CHEBI:15377"/>
        <dbReference type="ChEBI" id="CHEBI:15636"/>
        <dbReference type="ChEBI" id="CHEBI:33384"/>
        <dbReference type="ChEBI" id="CHEBI:57305"/>
        <dbReference type="ChEBI" id="CHEBI:57453"/>
        <dbReference type="EC" id="2.1.2.1"/>
    </reaction>
</comment>
<name>A0A1G2BI85_9BACT</name>
<dbReference type="UniPathway" id="UPA00288">
    <property type="reaction ID" value="UER01023"/>
</dbReference>
<dbReference type="PROSITE" id="PS00096">
    <property type="entry name" value="SHMT"/>
    <property type="match status" value="1"/>
</dbReference>
<proteinExistence type="inferred from homology"/>
<dbReference type="Proteomes" id="UP000178849">
    <property type="component" value="Unassembled WGS sequence"/>
</dbReference>
<feature type="site" description="Plays an important role in substrate specificity" evidence="6">
    <location>
        <position position="223"/>
    </location>
</feature>
<evidence type="ECO:0000256" key="4">
    <source>
        <dbReference type="ARBA" id="ARBA00022679"/>
    </source>
</evidence>
<dbReference type="FunFam" id="3.90.1150.10:FF:000003">
    <property type="entry name" value="Serine hydroxymethyltransferase"/>
    <property type="match status" value="1"/>
</dbReference>
<evidence type="ECO:0000259" key="8">
    <source>
        <dbReference type="Pfam" id="PF00464"/>
    </source>
</evidence>
<dbReference type="CDD" id="cd00378">
    <property type="entry name" value="SHMT"/>
    <property type="match status" value="1"/>
</dbReference>
<comment type="similarity">
    <text evidence="2 6">Belongs to the SHMT family.</text>
</comment>
<dbReference type="InterPro" id="IPR001085">
    <property type="entry name" value="Ser_HO-MeTrfase"/>
</dbReference>
<dbReference type="InterPro" id="IPR015424">
    <property type="entry name" value="PyrdxlP-dep_Trfase"/>
</dbReference>
<evidence type="ECO:0000256" key="6">
    <source>
        <dbReference type="HAMAP-Rule" id="MF_00051"/>
    </source>
</evidence>
<dbReference type="Pfam" id="PF00464">
    <property type="entry name" value="SHMT"/>
    <property type="match status" value="1"/>
</dbReference>
<dbReference type="GO" id="GO:0030170">
    <property type="term" value="F:pyridoxal phosphate binding"/>
    <property type="evidence" value="ECO:0007669"/>
    <property type="project" value="UniProtKB-UniRule"/>
</dbReference>
<reference evidence="9 10" key="1">
    <citation type="journal article" date="2016" name="Nat. Commun.">
        <title>Thousands of microbial genomes shed light on interconnected biogeochemical processes in an aquifer system.</title>
        <authorList>
            <person name="Anantharaman K."/>
            <person name="Brown C.T."/>
            <person name="Hug L.A."/>
            <person name="Sharon I."/>
            <person name="Castelle C.J."/>
            <person name="Probst A.J."/>
            <person name="Thomas B.C."/>
            <person name="Singh A."/>
            <person name="Wilkins M.J."/>
            <person name="Karaoz U."/>
            <person name="Brodie E.L."/>
            <person name="Williams K.H."/>
            <person name="Hubbard S.S."/>
            <person name="Banfield J.F."/>
        </authorList>
    </citation>
    <scope>NUCLEOTIDE SEQUENCE [LARGE SCALE GENOMIC DNA]</scope>
</reference>
<keyword evidence="3 6" id="KW-0554">One-carbon metabolism</keyword>
<dbReference type="EMBL" id="MHKL01000039">
    <property type="protein sequence ID" value="OGY88795.1"/>
    <property type="molecule type" value="Genomic_DNA"/>
</dbReference>
<dbReference type="GO" id="GO:0019264">
    <property type="term" value="P:glycine biosynthetic process from serine"/>
    <property type="evidence" value="ECO:0007669"/>
    <property type="project" value="UniProtKB-UniRule"/>
</dbReference>
<keyword evidence="5 6" id="KW-0663">Pyridoxal phosphate</keyword>
<comment type="function">
    <text evidence="6">Catalyzes the reversible interconversion of serine and glycine with tetrahydrofolate (THF) serving as the one-carbon carrier. This reaction serves as the major source of one-carbon groups required for the biosynthesis of purines, thymidylate, methionine, and other important biomolecules. Also exhibits THF-independent aldolase activity toward beta-hydroxyamino acids, producing glycine and aldehydes, via a retro-aldol mechanism.</text>
</comment>
<sequence length="431" mass="47415">MKISSQDAQLAKSLQSELNRQRSTLEMIPSENFVSEAVLEALGSIGTNKYSEGYPGARYYGGNQFIDEIENLARERAKKLFGVDHVNVQPYSGSPANQAVCFALMKPGEKIMGMSLLFGGHLTHGWKVNFSGVYYQSVQYQTGLDALLDYDYLEKLVKKEKPKVLFCGATAYPRLYDYPRLSKIAHSVDGYFVADIAHECGLIAAKVIPSPAGYADVITTTTHKTLRGPRGAMIMCNGKPSHPLKPLADDENPRENLPTLIDRAVFPGLQGGPHNHTTSAIAVALGEALKAEFKTYAQQILNNAKALAQSLMNEGLKLVTNGTDNHLMIIDLTDLGIGGKDAEKALEEVGITANKNTIPFDKRKPYDPSGIRLGTPALTTRGLKEEEMKLIGQWIAKLLQNINDASIKEKIKKSVLELTDRYPLYPKLNYI</sequence>
<comment type="pathway">
    <text evidence="6">Amino-acid biosynthesis; glycine biosynthesis; glycine from L-serine: step 1/1.</text>
</comment>
<dbReference type="EC" id="2.1.2.1" evidence="6"/>
<dbReference type="InterPro" id="IPR019798">
    <property type="entry name" value="Ser_HO-MeTrfase_PLP_BS"/>
</dbReference>
<dbReference type="Gene3D" id="3.90.1150.10">
    <property type="entry name" value="Aspartate Aminotransferase, domain 1"/>
    <property type="match status" value="1"/>
</dbReference>
<protein>
    <recommendedName>
        <fullName evidence="6">Serine hydroxymethyltransferase</fullName>
        <shortName evidence="6">SHMT</shortName>
        <shortName evidence="6">Serine methylase</shortName>
        <ecNumber evidence="6">2.1.2.1</ecNumber>
    </recommendedName>
</protein>
<evidence type="ECO:0000256" key="3">
    <source>
        <dbReference type="ARBA" id="ARBA00022563"/>
    </source>
</evidence>
<dbReference type="GO" id="GO:0032259">
    <property type="term" value="P:methylation"/>
    <property type="evidence" value="ECO:0007669"/>
    <property type="project" value="UniProtKB-KW"/>
</dbReference>
<dbReference type="GO" id="GO:0004372">
    <property type="term" value="F:glycine hydroxymethyltransferase activity"/>
    <property type="evidence" value="ECO:0007669"/>
    <property type="project" value="UniProtKB-UniRule"/>
</dbReference>
<evidence type="ECO:0000256" key="5">
    <source>
        <dbReference type="ARBA" id="ARBA00022898"/>
    </source>
</evidence>
<dbReference type="GO" id="GO:0005737">
    <property type="term" value="C:cytoplasm"/>
    <property type="evidence" value="ECO:0007669"/>
    <property type="project" value="UniProtKB-SubCell"/>
</dbReference>
<accession>A0A1G2BI85</accession>
<evidence type="ECO:0000256" key="2">
    <source>
        <dbReference type="ARBA" id="ARBA00006376"/>
    </source>
</evidence>
<dbReference type="GO" id="GO:0035999">
    <property type="term" value="P:tetrahydrofolate interconversion"/>
    <property type="evidence" value="ECO:0007669"/>
    <property type="project" value="UniProtKB-UniRule"/>
</dbReference>
<feature type="domain" description="Serine hydroxymethyltransferase-like" evidence="8">
    <location>
        <begin position="4"/>
        <end position="395"/>
    </location>
</feature>
<keyword evidence="9" id="KW-0489">Methyltransferase</keyword>
<feature type="binding site" evidence="6">
    <location>
        <position position="116"/>
    </location>
    <ligand>
        <name>(6S)-5,6,7,8-tetrahydrofolate</name>
        <dbReference type="ChEBI" id="CHEBI:57453"/>
    </ligand>
</feature>
<comment type="subcellular location">
    <subcellularLocation>
        <location evidence="6">Cytoplasm</location>
    </subcellularLocation>
</comment>
<dbReference type="InterPro" id="IPR039429">
    <property type="entry name" value="SHMT-like_dom"/>
</dbReference>
<dbReference type="STRING" id="1798550.A2927_01600"/>
<dbReference type="AlphaFoldDB" id="A0A1G2BI85"/>
<comment type="cofactor">
    <cofactor evidence="1 6 7">
        <name>pyridoxal 5'-phosphate</name>
        <dbReference type="ChEBI" id="CHEBI:597326"/>
    </cofactor>
</comment>
<feature type="modified residue" description="N6-(pyridoxal phosphate)lysine" evidence="6 7">
    <location>
        <position position="224"/>
    </location>
</feature>
<dbReference type="PANTHER" id="PTHR11680:SF35">
    <property type="entry name" value="SERINE HYDROXYMETHYLTRANSFERASE 1"/>
    <property type="match status" value="1"/>
</dbReference>
<keyword evidence="6" id="KW-0028">Amino-acid biosynthesis</keyword>
<dbReference type="GO" id="GO:0008168">
    <property type="term" value="F:methyltransferase activity"/>
    <property type="evidence" value="ECO:0007669"/>
    <property type="project" value="UniProtKB-KW"/>
</dbReference>
<dbReference type="InterPro" id="IPR015422">
    <property type="entry name" value="PyrdxlP-dep_Trfase_small"/>
</dbReference>
<gene>
    <name evidence="6 9" type="primary">glyA</name>
    <name evidence="9" type="ORF">A2927_01600</name>
</gene>
<keyword evidence="4 6" id="KW-0808">Transferase</keyword>
<dbReference type="Gene3D" id="3.40.640.10">
    <property type="entry name" value="Type I PLP-dependent aspartate aminotransferase-like (Major domain)"/>
    <property type="match status" value="1"/>
</dbReference>
<evidence type="ECO:0000313" key="9">
    <source>
        <dbReference type="EMBL" id="OGY88795.1"/>
    </source>
</evidence>
<evidence type="ECO:0000313" key="10">
    <source>
        <dbReference type="Proteomes" id="UP000178849"/>
    </source>
</evidence>
<dbReference type="UniPathway" id="UPA00193"/>
<dbReference type="SUPFAM" id="SSF53383">
    <property type="entry name" value="PLP-dependent transferases"/>
    <property type="match status" value="1"/>
</dbReference>
<keyword evidence="6" id="KW-0963">Cytoplasm</keyword>
<dbReference type="PANTHER" id="PTHR11680">
    <property type="entry name" value="SERINE HYDROXYMETHYLTRANSFERASE"/>
    <property type="match status" value="1"/>
</dbReference>
<comment type="caution">
    <text evidence="9">The sequence shown here is derived from an EMBL/GenBank/DDBJ whole genome shotgun (WGS) entry which is preliminary data.</text>
</comment>
<dbReference type="NCBIfam" id="NF000586">
    <property type="entry name" value="PRK00011.1"/>
    <property type="match status" value="1"/>
</dbReference>
<dbReference type="InterPro" id="IPR015421">
    <property type="entry name" value="PyrdxlP-dep_Trfase_major"/>
</dbReference>
<evidence type="ECO:0000256" key="1">
    <source>
        <dbReference type="ARBA" id="ARBA00001933"/>
    </source>
</evidence>
<dbReference type="InterPro" id="IPR049943">
    <property type="entry name" value="Ser_HO-MeTrfase-like"/>
</dbReference>
<comment type="pathway">
    <text evidence="6">One-carbon metabolism; tetrahydrofolate interconversion.</text>
</comment>